<dbReference type="Proteomes" id="UP000319722">
    <property type="component" value="Unassembled WGS sequence"/>
</dbReference>
<evidence type="ECO:0000256" key="2">
    <source>
        <dbReference type="ARBA" id="ARBA00022692"/>
    </source>
</evidence>
<dbReference type="AlphaFoldDB" id="A0A561C939"/>
<evidence type="ECO:0000313" key="7">
    <source>
        <dbReference type="EMBL" id="TWD87442.1"/>
    </source>
</evidence>
<dbReference type="GO" id="GO:0016020">
    <property type="term" value="C:membrane"/>
    <property type="evidence" value="ECO:0007669"/>
    <property type="project" value="UniProtKB-SubCell"/>
</dbReference>
<keyword evidence="4 5" id="KW-0472">Membrane</keyword>
<keyword evidence="3 5" id="KW-1133">Transmembrane helix</keyword>
<feature type="transmembrane region" description="Helical" evidence="5">
    <location>
        <begin position="20"/>
        <end position="40"/>
    </location>
</feature>
<feature type="transmembrane region" description="Helical" evidence="5">
    <location>
        <begin position="46"/>
        <end position="64"/>
    </location>
</feature>
<comment type="caution">
    <text evidence="7">The sequence shown here is derived from an EMBL/GenBank/DDBJ whole genome shotgun (WGS) entry which is preliminary data.</text>
</comment>
<feature type="domain" description="SLC26A/SulP transporter" evidence="6">
    <location>
        <begin position="19"/>
        <end position="69"/>
    </location>
</feature>
<comment type="subcellular location">
    <subcellularLocation>
        <location evidence="1">Membrane</location>
        <topology evidence="1">Multi-pass membrane protein</topology>
    </subcellularLocation>
</comment>
<protein>
    <submittedName>
        <fullName evidence="7">Sulfate permease family protein</fullName>
    </submittedName>
</protein>
<dbReference type="EMBL" id="VIVL01000003">
    <property type="protein sequence ID" value="TWD87442.1"/>
    <property type="molecule type" value="Genomic_DNA"/>
</dbReference>
<gene>
    <name evidence="7" type="ORF">FB547_103424</name>
</gene>
<keyword evidence="2 5" id="KW-0812">Transmembrane</keyword>
<sequence length="84" mass="8799">MSSPHSRLRTEWCPSIPRELMAVAVATFALIPDVIAFSFVAGVDPAVGLFASFIIGIVIAFTGGRPAMVSAAGGCRRCSRARSC</sequence>
<evidence type="ECO:0000256" key="3">
    <source>
        <dbReference type="ARBA" id="ARBA00022989"/>
    </source>
</evidence>
<evidence type="ECO:0000256" key="4">
    <source>
        <dbReference type="ARBA" id="ARBA00023136"/>
    </source>
</evidence>
<accession>A0A561C939</accession>
<organism evidence="7 8">
    <name type="scientific">Variovorax beijingensis</name>
    <dbReference type="NCBI Taxonomy" id="2496117"/>
    <lineage>
        <taxon>Bacteria</taxon>
        <taxon>Pseudomonadati</taxon>
        <taxon>Pseudomonadota</taxon>
        <taxon>Betaproteobacteria</taxon>
        <taxon>Burkholderiales</taxon>
        <taxon>Comamonadaceae</taxon>
        <taxon>Variovorax</taxon>
    </lineage>
</organism>
<proteinExistence type="predicted"/>
<evidence type="ECO:0000256" key="5">
    <source>
        <dbReference type="SAM" id="Phobius"/>
    </source>
</evidence>
<evidence type="ECO:0000259" key="6">
    <source>
        <dbReference type="Pfam" id="PF00916"/>
    </source>
</evidence>
<name>A0A561C939_9BURK</name>
<dbReference type="InterPro" id="IPR011547">
    <property type="entry name" value="SLC26A/SulP_dom"/>
</dbReference>
<evidence type="ECO:0000256" key="1">
    <source>
        <dbReference type="ARBA" id="ARBA00004141"/>
    </source>
</evidence>
<reference evidence="7 8" key="1">
    <citation type="submission" date="2019-06" db="EMBL/GenBank/DDBJ databases">
        <title>Sorghum-associated microbial communities from plants grown in Nebraska, USA.</title>
        <authorList>
            <person name="Schachtman D."/>
        </authorList>
    </citation>
    <scope>NUCLEOTIDE SEQUENCE [LARGE SCALE GENOMIC DNA]</scope>
    <source>
        <strain evidence="7 8">T529</strain>
    </source>
</reference>
<evidence type="ECO:0000313" key="8">
    <source>
        <dbReference type="Proteomes" id="UP000319722"/>
    </source>
</evidence>
<dbReference type="Pfam" id="PF00916">
    <property type="entry name" value="Sulfate_transp"/>
    <property type="match status" value="1"/>
</dbReference>